<comment type="subcellular location">
    <subcellularLocation>
        <location evidence="4">Cytoplasm</location>
    </subcellularLocation>
    <subcellularLocation>
        <location evidence="4">Cell membrane</location>
        <topology evidence="4">Peripheral membrane protein</topology>
        <orientation evidence="4">Cytoplasmic side</orientation>
    </subcellularLocation>
</comment>
<sequence length="205" mass="23155">MEYNQQDRTLALAGIYQSVILVKEVANTGNVADAQLTSILETLFRFDANNVMDVYGDTSTIKKGLTALHDQLSGNQNKDDIDITRYVIQLLHLEKTLKKSPSMMDKLASELENTRSKMDYFHVSHENIIASLADIYQQHISPIGPKIMVQGEHTYLSQSRNANKIRALLFAGIRSAVLWRQCGGSRWQLLLSRKKYIDSAKALLK</sequence>
<dbReference type="PANTHER" id="PTHR38100:SF1">
    <property type="entry name" value="HIGH FREQUENCY LYSOGENIZATION PROTEIN HFLD"/>
    <property type="match status" value="1"/>
</dbReference>
<organism evidence="5 6">
    <name type="scientific">endosymbiont of Galathealinum brachiosum</name>
    <dbReference type="NCBI Taxonomy" id="2200906"/>
    <lineage>
        <taxon>Bacteria</taxon>
        <taxon>Pseudomonadati</taxon>
        <taxon>Pseudomonadota</taxon>
        <taxon>Gammaproteobacteria</taxon>
        <taxon>sulfur-oxidizing symbionts</taxon>
    </lineage>
</organism>
<dbReference type="InterPro" id="IPR007451">
    <property type="entry name" value="HflD"/>
</dbReference>
<evidence type="ECO:0000256" key="1">
    <source>
        <dbReference type="ARBA" id="ARBA00022475"/>
    </source>
</evidence>
<dbReference type="SUPFAM" id="SSF101322">
    <property type="entry name" value="YcfC-like"/>
    <property type="match status" value="1"/>
</dbReference>
<evidence type="ECO:0000256" key="2">
    <source>
        <dbReference type="ARBA" id="ARBA00022490"/>
    </source>
</evidence>
<reference evidence="5 6" key="1">
    <citation type="journal article" date="2018" name="ISME J.">
        <title>Endosymbiont genomes yield clues of tubeworm success.</title>
        <authorList>
            <person name="Li Y."/>
            <person name="Liles M.R."/>
            <person name="Halanych K.M."/>
        </authorList>
    </citation>
    <scope>NUCLEOTIDE SEQUENCE [LARGE SCALE GENOMIC DNA]</scope>
    <source>
        <strain evidence="5">A1464</strain>
    </source>
</reference>
<evidence type="ECO:0000256" key="4">
    <source>
        <dbReference type="HAMAP-Rule" id="MF_00695"/>
    </source>
</evidence>
<dbReference type="AlphaFoldDB" id="A0A370DIJ2"/>
<dbReference type="InterPro" id="IPR035932">
    <property type="entry name" value="HflD-like_sf"/>
</dbReference>
<comment type="similarity">
    <text evidence="4">Belongs to the HflD family.</text>
</comment>
<keyword evidence="1 4" id="KW-1003">Cell membrane</keyword>
<dbReference type="PANTHER" id="PTHR38100">
    <property type="entry name" value="HIGH FREQUENCY LYSOGENIZATION PROTEIN HFLD"/>
    <property type="match status" value="1"/>
</dbReference>
<evidence type="ECO:0000313" key="6">
    <source>
        <dbReference type="Proteomes" id="UP000254266"/>
    </source>
</evidence>
<evidence type="ECO:0000313" key="5">
    <source>
        <dbReference type="EMBL" id="RDH83986.1"/>
    </source>
</evidence>
<dbReference type="EMBL" id="QFXC01000008">
    <property type="protein sequence ID" value="RDH83986.1"/>
    <property type="molecule type" value="Genomic_DNA"/>
</dbReference>
<dbReference type="Gene3D" id="1.10.3890.10">
    <property type="entry name" value="HflD-like"/>
    <property type="match status" value="1"/>
</dbReference>
<dbReference type="HAMAP" id="MF_00695">
    <property type="entry name" value="HflD_protein"/>
    <property type="match status" value="1"/>
</dbReference>
<gene>
    <name evidence="4" type="primary">hflD</name>
    <name evidence="5" type="ORF">DIZ80_07580</name>
</gene>
<evidence type="ECO:0000256" key="3">
    <source>
        <dbReference type="ARBA" id="ARBA00023136"/>
    </source>
</evidence>
<keyword evidence="3 4" id="KW-0472">Membrane</keyword>
<comment type="caution">
    <text evidence="5">The sequence shown here is derived from an EMBL/GenBank/DDBJ whole genome shotgun (WGS) entry which is preliminary data.</text>
</comment>
<dbReference type="Proteomes" id="UP000254266">
    <property type="component" value="Unassembled WGS sequence"/>
</dbReference>
<proteinExistence type="inferred from homology"/>
<accession>A0A370DIJ2</accession>
<keyword evidence="6" id="KW-1185">Reference proteome</keyword>
<dbReference type="NCBIfam" id="NF001246">
    <property type="entry name" value="PRK00218.1-2"/>
    <property type="match status" value="1"/>
</dbReference>
<dbReference type="GO" id="GO:0005886">
    <property type="term" value="C:plasma membrane"/>
    <property type="evidence" value="ECO:0007669"/>
    <property type="project" value="UniProtKB-SubCell"/>
</dbReference>
<dbReference type="Pfam" id="PF04356">
    <property type="entry name" value="DUF489"/>
    <property type="match status" value="1"/>
</dbReference>
<keyword evidence="2 4" id="KW-0963">Cytoplasm</keyword>
<protein>
    <recommendedName>
        <fullName evidence="4">High frequency lysogenization protein HflD homolog</fullName>
    </recommendedName>
</protein>
<name>A0A370DIJ2_9GAMM</name>
<dbReference type="GO" id="GO:0005737">
    <property type="term" value="C:cytoplasm"/>
    <property type="evidence" value="ECO:0007669"/>
    <property type="project" value="UniProtKB-SubCell"/>
</dbReference>